<dbReference type="Proteomes" id="UP000249364">
    <property type="component" value="Unassembled WGS sequence"/>
</dbReference>
<dbReference type="Pfam" id="PF00990">
    <property type="entry name" value="GGDEF"/>
    <property type="match status" value="1"/>
</dbReference>
<dbReference type="NCBIfam" id="TIGR00254">
    <property type="entry name" value="GGDEF"/>
    <property type="match status" value="1"/>
</dbReference>
<dbReference type="GO" id="GO:0052621">
    <property type="term" value="F:diguanylate cyclase activity"/>
    <property type="evidence" value="ECO:0007669"/>
    <property type="project" value="UniProtKB-EC"/>
</dbReference>
<feature type="domain" description="Response regulatory" evidence="4">
    <location>
        <begin position="4"/>
        <end position="120"/>
    </location>
</feature>
<dbReference type="InterPro" id="IPR050469">
    <property type="entry name" value="Diguanylate_Cyclase"/>
</dbReference>
<evidence type="ECO:0000313" key="7">
    <source>
        <dbReference type="Proteomes" id="UP000249364"/>
    </source>
</evidence>
<dbReference type="OrthoDB" id="9812260at2"/>
<organism evidence="6 7">
    <name type="scientific">Roseinatronobacter thiooxidans</name>
    <dbReference type="NCBI Taxonomy" id="121821"/>
    <lineage>
        <taxon>Bacteria</taxon>
        <taxon>Pseudomonadati</taxon>
        <taxon>Pseudomonadota</taxon>
        <taxon>Alphaproteobacteria</taxon>
        <taxon>Rhodobacterales</taxon>
        <taxon>Paracoccaceae</taxon>
        <taxon>Roseinatronobacter</taxon>
    </lineage>
</organism>
<dbReference type="CDD" id="cd01949">
    <property type="entry name" value="GGDEF"/>
    <property type="match status" value="1"/>
</dbReference>
<evidence type="ECO:0000259" key="4">
    <source>
        <dbReference type="PROSITE" id="PS50110"/>
    </source>
</evidence>
<dbReference type="InterPro" id="IPR043128">
    <property type="entry name" value="Rev_trsase/Diguanyl_cyclase"/>
</dbReference>
<dbReference type="SUPFAM" id="SSF55073">
    <property type="entry name" value="Nucleotide cyclase"/>
    <property type="match status" value="1"/>
</dbReference>
<protein>
    <recommendedName>
        <fullName evidence="1">diguanylate cyclase</fullName>
        <ecNumber evidence="1">2.7.7.65</ecNumber>
    </recommendedName>
</protein>
<evidence type="ECO:0000256" key="2">
    <source>
        <dbReference type="ARBA" id="ARBA00034247"/>
    </source>
</evidence>
<dbReference type="PANTHER" id="PTHR45138">
    <property type="entry name" value="REGULATORY COMPONENTS OF SENSORY TRANSDUCTION SYSTEM"/>
    <property type="match status" value="1"/>
</dbReference>
<comment type="catalytic activity">
    <reaction evidence="2">
        <text>2 GTP = 3',3'-c-di-GMP + 2 diphosphate</text>
        <dbReference type="Rhea" id="RHEA:24898"/>
        <dbReference type="ChEBI" id="CHEBI:33019"/>
        <dbReference type="ChEBI" id="CHEBI:37565"/>
        <dbReference type="ChEBI" id="CHEBI:58805"/>
        <dbReference type="EC" id="2.7.7.65"/>
    </reaction>
</comment>
<evidence type="ECO:0000256" key="1">
    <source>
        <dbReference type="ARBA" id="ARBA00012528"/>
    </source>
</evidence>
<dbReference type="Gene3D" id="3.40.50.2300">
    <property type="match status" value="1"/>
</dbReference>
<keyword evidence="3" id="KW-0597">Phosphoprotein</keyword>
<dbReference type="GO" id="GO:0000160">
    <property type="term" value="P:phosphorelay signal transduction system"/>
    <property type="evidence" value="ECO:0007669"/>
    <property type="project" value="InterPro"/>
</dbReference>
<dbReference type="STRING" id="121821.GCA_001870675_01957"/>
<reference evidence="6 7" key="1">
    <citation type="submission" date="2018-06" db="EMBL/GenBank/DDBJ databases">
        <title>Genomic Encyclopedia of Archaeal and Bacterial Type Strains, Phase II (KMG-II): from individual species to whole genera.</title>
        <authorList>
            <person name="Goeker M."/>
        </authorList>
    </citation>
    <scope>NUCLEOTIDE SEQUENCE [LARGE SCALE GENOMIC DNA]</scope>
    <source>
        <strain evidence="6 7">DSM 13087</strain>
    </source>
</reference>
<dbReference type="PANTHER" id="PTHR45138:SF9">
    <property type="entry name" value="DIGUANYLATE CYCLASE DGCM-RELATED"/>
    <property type="match status" value="1"/>
</dbReference>
<dbReference type="InterPro" id="IPR011006">
    <property type="entry name" value="CheY-like_superfamily"/>
</dbReference>
<evidence type="ECO:0000313" key="6">
    <source>
        <dbReference type="EMBL" id="PZX46155.1"/>
    </source>
</evidence>
<dbReference type="PROSITE" id="PS50887">
    <property type="entry name" value="GGDEF"/>
    <property type="match status" value="1"/>
</dbReference>
<dbReference type="FunFam" id="3.30.70.270:FF:000001">
    <property type="entry name" value="Diguanylate cyclase domain protein"/>
    <property type="match status" value="1"/>
</dbReference>
<comment type="caution">
    <text evidence="6">The sequence shown here is derived from an EMBL/GenBank/DDBJ whole genome shotgun (WGS) entry which is preliminary data.</text>
</comment>
<name>A0A2W7R669_9RHOB</name>
<feature type="modified residue" description="4-aspartylphosphate" evidence="3">
    <location>
        <position position="53"/>
    </location>
</feature>
<dbReference type="Gene3D" id="3.30.70.270">
    <property type="match status" value="1"/>
</dbReference>
<evidence type="ECO:0000259" key="5">
    <source>
        <dbReference type="PROSITE" id="PS50887"/>
    </source>
</evidence>
<feature type="domain" description="GGDEF" evidence="5">
    <location>
        <begin position="322"/>
        <end position="465"/>
    </location>
</feature>
<dbReference type="AlphaFoldDB" id="A0A2W7R669"/>
<accession>A0A2W7R669</accession>
<dbReference type="SMART" id="SM00448">
    <property type="entry name" value="REC"/>
    <property type="match status" value="1"/>
</dbReference>
<dbReference type="InterPro" id="IPR001789">
    <property type="entry name" value="Sig_transdc_resp-reg_receiver"/>
</dbReference>
<dbReference type="EC" id="2.7.7.65" evidence="1"/>
<sequence length="490" mass="53008">MPAQILVVDDLLLSRMILRAKLTAACYDIRLAGTGAEALRLVCDNVPDLVLLDFNLPDATGLEICTQLRRNPKTRNVPVILFSADTSRATCLRALEAGADDYLSKPLDDGYLMSRIRALLRSSAVEKEFQARATPGLRYGLAEAAAVFQPTAQVTLVRGGGGFAPVAANRLEGADPSLFTHSCSVSDVLAEKNPARDADVLVLAPEVLEEQGLHIIAELRARPATCRIPIAVLLRENAATPRAIVLDLGAEEALRLPLETQEAHLRLRAMIKRKHKMDALRLALGAELDLASRDPLTGLFNRRHAMSRLSDLVAERPKTAPGTYAILLIDLDNFKRVNDSFGHGAGDEVLVEAATRMRAAIGPQDVLARYGGEEFLLVLPGADMAHARDMAETIRRRIEGRSYTLTTGGYSLRVTASIGVTVQQCEASDPPMSRLERIRRVVEYADQALRKAKSSGRNRVTLGRCAAIEGPGAADPLSRGRAPHCAKGAT</sequence>
<dbReference type="GO" id="GO:0043709">
    <property type="term" value="P:cell adhesion involved in single-species biofilm formation"/>
    <property type="evidence" value="ECO:0007669"/>
    <property type="project" value="TreeGrafter"/>
</dbReference>
<dbReference type="GO" id="GO:0005886">
    <property type="term" value="C:plasma membrane"/>
    <property type="evidence" value="ECO:0007669"/>
    <property type="project" value="TreeGrafter"/>
</dbReference>
<gene>
    <name evidence="6" type="ORF">LY56_01126</name>
</gene>
<evidence type="ECO:0000256" key="3">
    <source>
        <dbReference type="PROSITE-ProRule" id="PRU00169"/>
    </source>
</evidence>
<proteinExistence type="predicted"/>
<dbReference type="SUPFAM" id="SSF52172">
    <property type="entry name" value="CheY-like"/>
    <property type="match status" value="2"/>
</dbReference>
<dbReference type="SMART" id="SM00267">
    <property type="entry name" value="GGDEF"/>
    <property type="match status" value="1"/>
</dbReference>
<dbReference type="GO" id="GO:1902201">
    <property type="term" value="P:negative regulation of bacterial-type flagellum-dependent cell motility"/>
    <property type="evidence" value="ECO:0007669"/>
    <property type="project" value="TreeGrafter"/>
</dbReference>
<dbReference type="InterPro" id="IPR000160">
    <property type="entry name" value="GGDEF_dom"/>
</dbReference>
<keyword evidence="7" id="KW-1185">Reference proteome</keyword>
<dbReference type="RefSeq" id="WP_071468668.1">
    <property type="nucleotide sequence ID" value="NZ_MEHT01000007.1"/>
</dbReference>
<dbReference type="EMBL" id="QKZQ01000004">
    <property type="protein sequence ID" value="PZX46155.1"/>
    <property type="molecule type" value="Genomic_DNA"/>
</dbReference>
<dbReference type="InterPro" id="IPR029787">
    <property type="entry name" value="Nucleotide_cyclase"/>
</dbReference>
<dbReference type="PROSITE" id="PS50110">
    <property type="entry name" value="RESPONSE_REGULATORY"/>
    <property type="match status" value="1"/>
</dbReference>
<dbReference type="Pfam" id="PF00072">
    <property type="entry name" value="Response_reg"/>
    <property type="match status" value="1"/>
</dbReference>